<sequence length="226" mass="24622">HHHHSPSPSPRPSSASLRSSRHHRHLHISSDSNSDVAILGPSHDGSTPSAPPAIPLLPLVHLCLFLEGTDTSKKEISPVSSPDTSLVDDILGLAKLYPDSPATEQIETNQPVEDPNTQKVGDILDFTDSEPHANTPKSPSNMDANPTEPVVADSLRDERRVELVSSILNKLQRAFNTLKAWEDFTETTRNAIARDCSELFTLADQLAEDSGSPRARNVVTELKNLI</sequence>
<dbReference type="EMBL" id="JAHRHJ020000002">
    <property type="protein sequence ID" value="KAH9324747.1"/>
    <property type="molecule type" value="Genomic_DNA"/>
</dbReference>
<feature type="non-terminal residue" evidence="2">
    <location>
        <position position="1"/>
    </location>
</feature>
<evidence type="ECO:0000313" key="3">
    <source>
        <dbReference type="Proteomes" id="UP000824469"/>
    </source>
</evidence>
<dbReference type="Proteomes" id="UP000824469">
    <property type="component" value="Unassembled WGS sequence"/>
</dbReference>
<proteinExistence type="predicted"/>
<dbReference type="AlphaFoldDB" id="A0AA38GJY8"/>
<accession>A0AA38GJY8</accession>
<organism evidence="2 3">
    <name type="scientific">Taxus chinensis</name>
    <name type="common">Chinese yew</name>
    <name type="synonym">Taxus wallichiana var. chinensis</name>
    <dbReference type="NCBI Taxonomy" id="29808"/>
    <lineage>
        <taxon>Eukaryota</taxon>
        <taxon>Viridiplantae</taxon>
        <taxon>Streptophyta</taxon>
        <taxon>Embryophyta</taxon>
        <taxon>Tracheophyta</taxon>
        <taxon>Spermatophyta</taxon>
        <taxon>Pinopsida</taxon>
        <taxon>Pinidae</taxon>
        <taxon>Conifers II</taxon>
        <taxon>Cupressales</taxon>
        <taxon>Taxaceae</taxon>
        <taxon>Taxus</taxon>
    </lineage>
</organism>
<feature type="region of interest" description="Disordered" evidence="1">
    <location>
        <begin position="104"/>
        <end position="154"/>
    </location>
</feature>
<evidence type="ECO:0000256" key="1">
    <source>
        <dbReference type="SAM" id="MobiDB-lite"/>
    </source>
</evidence>
<feature type="region of interest" description="Disordered" evidence="1">
    <location>
        <begin position="1"/>
        <end position="51"/>
    </location>
</feature>
<gene>
    <name evidence="2" type="ORF">KI387_004925</name>
</gene>
<feature type="compositionally biased region" description="Polar residues" evidence="1">
    <location>
        <begin position="104"/>
        <end position="119"/>
    </location>
</feature>
<name>A0AA38GJY8_TAXCH</name>
<keyword evidence="3" id="KW-1185">Reference proteome</keyword>
<evidence type="ECO:0000313" key="2">
    <source>
        <dbReference type="EMBL" id="KAH9324747.1"/>
    </source>
</evidence>
<feature type="compositionally biased region" description="Polar residues" evidence="1">
    <location>
        <begin position="135"/>
        <end position="144"/>
    </location>
</feature>
<reference evidence="2 3" key="1">
    <citation type="journal article" date="2021" name="Nat. Plants">
        <title>The Taxus genome provides insights into paclitaxel biosynthesis.</title>
        <authorList>
            <person name="Xiong X."/>
            <person name="Gou J."/>
            <person name="Liao Q."/>
            <person name="Li Y."/>
            <person name="Zhou Q."/>
            <person name="Bi G."/>
            <person name="Li C."/>
            <person name="Du R."/>
            <person name="Wang X."/>
            <person name="Sun T."/>
            <person name="Guo L."/>
            <person name="Liang H."/>
            <person name="Lu P."/>
            <person name="Wu Y."/>
            <person name="Zhang Z."/>
            <person name="Ro D.K."/>
            <person name="Shang Y."/>
            <person name="Huang S."/>
            <person name="Yan J."/>
        </authorList>
    </citation>
    <scope>NUCLEOTIDE SEQUENCE [LARGE SCALE GENOMIC DNA]</scope>
    <source>
        <strain evidence="2">Ta-2019</strain>
    </source>
</reference>
<protein>
    <submittedName>
        <fullName evidence="2">Uncharacterized protein</fullName>
    </submittedName>
</protein>
<comment type="caution">
    <text evidence="2">The sequence shown here is derived from an EMBL/GenBank/DDBJ whole genome shotgun (WGS) entry which is preliminary data.</text>
</comment>